<keyword evidence="12" id="KW-0131">Cell cycle</keyword>
<comment type="catalytic activity">
    <reaction evidence="13">
        <text>ATP + (deoxyribonucleotide)n-3'-hydroxyl + 5'-phospho-(deoxyribonucleotide)m = (deoxyribonucleotide)n+m + AMP + diphosphate.</text>
        <dbReference type="EC" id="6.5.1.1"/>
    </reaction>
</comment>
<dbReference type="InterPro" id="IPR012310">
    <property type="entry name" value="DNA_ligase_ATP-dep_cent"/>
</dbReference>
<evidence type="ECO:0000256" key="13">
    <source>
        <dbReference type="ARBA" id="ARBA00034003"/>
    </source>
</evidence>
<dbReference type="SUPFAM" id="SSF56091">
    <property type="entry name" value="DNA ligase/mRNA capping enzyme, catalytic domain"/>
    <property type="match status" value="1"/>
</dbReference>
<protein>
    <recommendedName>
        <fullName evidence="1">DNA ligase (ATP)</fullName>
        <ecNumber evidence="1">6.5.1.1</ecNumber>
    </recommendedName>
</protein>
<gene>
    <name evidence="15" type="ORF">SAMN04488078_102351</name>
</gene>
<dbReference type="InterPro" id="IPR026333">
    <property type="entry name" value="ATP_dep_DNA_lig_pp_1105_fam"/>
</dbReference>
<keyword evidence="6" id="KW-0547">Nucleotide-binding</keyword>
<evidence type="ECO:0000256" key="3">
    <source>
        <dbReference type="ARBA" id="ARBA00022618"/>
    </source>
</evidence>
<keyword evidence="5" id="KW-0479">Metal-binding</keyword>
<dbReference type="PANTHER" id="PTHR45674">
    <property type="entry name" value="DNA LIGASE 1/3 FAMILY MEMBER"/>
    <property type="match status" value="1"/>
</dbReference>
<name>A0A239G2P2_9RHOB</name>
<sequence>MKRFAALFTAIDQTTKTTAKTKALADYFTQAPDSDKLWCIALFLGRRPKRAVTTTALREWAAERAGIPLWLLEESYPIVGDLAETLALILPPPQQTSDHSLTHWIDVLRALHDAPQDDRKPRILEAWDQLDATERFLFNKLITGGFRIGVSRKLMTRALAQATGQEEATLAHKLMGGWTPESTSFHALIEAENPAADQSRPYPFYLAHQLDDTPDTLGDPADWQAEWKWDGIRGQLILRDNAHHVWSRGEELMTDRFPEFARAIDFLPPGTVLDGEIVAWDGAQPLPFNTLQPRIGRKTVPKKLLREAPVILLAYDLLEHGGHDQRDVPLADRRAALTTLLADLPEDAPIRLPPTLPFDTWNSLTDTRAKAREMRAEGLMLKRCNSPYLSGRKKGDWWKWKLAPLTVDAVMIYAQQGHGRRANLFTDFTFAVWQGNDLVPFAKAYSGLTDAEFEDITRWVRKNTLQRFGPVRQVRPEHVFEIAFEGIQPSTRHKSGIALRFPRMARWRHDKTAQEANTLDDLHALLAAYG</sequence>
<dbReference type="GO" id="GO:0003910">
    <property type="term" value="F:DNA ligase (ATP) activity"/>
    <property type="evidence" value="ECO:0007669"/>
    <property type="project" value="UniProtKB-EC"/>
</dbReference>
<dbReference type="NCBIfam" id="NF006701">
    <property type="entry name" value="PRK09247.1"/>
    <property type="match status" value="1"/>
</dbReference>
<dbReference type="Pfam" id="PF01068">
    <property type="entry name" value="DNA_ligase_A_M"/>
    <property type="match status" value="1"/>
</dbReference>
<dbReference type="OrthoDB" id="9767858at2"/>
<dbReference type="CDD" id="cd07897">
    <property type="entry name" value="Adenylation_DNA_ligase_Bac1"/>
    <property type="match status" value="1"/>
</dbReference>
<organism evidence="15 16">
    <name type="scientific">Antarctobacter heliothermus</name>
    <dbReference type="NCBI Taxonomy" id="74033"/>
    <lineage>
        <taxon>Bacteria</taxon>
        <taxon>Pseudomonadati</taxon>
        <taxon>Pseudomonadota</taxon>
        <taxon>Alphaproteobacteria</taxon>
        <taxon>Rhodobacterales</taxon>
        <taxon>Roseobacteraceae</taxon>
        <taxon>Antarctobacter</taxon>
    </lineage>
</organism>
<dbReference type="PROSITE" id="PS00697">
    <property type="entry name" value="DNA_LIGASE_A1"/>
    <property type="match status" value="1"/>
</dbReference>
<dbReference type="GO" id="GO:0046872">
    <property type="term" value="F:metal ion binding"/>
    <property type="evidence" value="ECO:0007669"/>
    <property type="project" value="UniProtKB-KW"/>
</dbReference>
<keyword evidence="10" id="KW-0233">DNA recombination</keyword>
<evidence type="ECO:0000256" key="8">
    <source>
        <dbReference type="ARBA" id="ARBA00022840"/>
    </source>
</evidence>
<keyword evidence="9" id="KW-0460">Magnesium</keyword>
<evidence type="ECO:0000313" key="15">
    <source>
        <dbReference type="EMBL" id="SNS62753.1"/>
    </source>
</evidence>
<dbReference type="AlphaFoldDB" id="A0A239G2P2"/>
<accession>A0A239G2P2</accession>
<dbReference type="InterPro" id="IPR050191">
    <property type="entry name" value="ATP-dep_DNA_ligase"/>
</dbReference>
<evidence type="ECO:0000256" key="11">
    <source>
        <dbReference type="ARBA" id="ARBA00023204"/>
    </source>
</evidence>
<keyword evidence="2 15" id="KW-0436">Ligase</keyword>
<dbReference type="InterPro" id="IPR012309">
    <property type="entry name" value="DNA_ligase_ATP-dep_C"/>
</dbReference>
<evidence type="ECO:0000256" key="4">
    <source>
        <dbReference type="ARBA" id="ARBA00022705"/>
    </source>
</evidence>
<keyword evidence="3" id="KW-0132">Cell division</keyword>
<dbReference type="Gene3D" id="2.40.50.140">
    <property type="entry name" value="Nucleic acid-binding proteins"/>
    <property type="match status" value="1"/>
</dbReference>
<dbReference type="PANTHER" id="PTHR45674:SF13">
    <property type="entry name" value="DNA LIGASE-RELATED"/>
    <property type="match status" value="1"/>
</dbReference>
<dbReference type="InterPro" id="IPR036599">
    <property type="entry name" value="DNA_ligase_N_sf"/>
</dbReference>
<evidence type="ECO:0000313" key="16">
    <source>
        <dbReference type="Proteomes" id="UP000198440"/>
    </source>
</evidence>
<proteinExistence type="predicted"/>
<evidence type="ECO:0000256" key="12">
    <source>
        <dbReference type="ARBA" id="ARBA00023306"/>
    </source>
</evidence>
<dbReference type="GO" id="GO:0006310">
    <property type="term" value="P:DNA recombination"/>
    <property type="evidence" value="ECO:0007669"/>
    <property type="project" value="UniProtKB-KW"/>
</dbReference>
<dbReference type="GO" id="GO:0003677">
    <property type="term" value="F:DNA binding"/>
    <property type="evidence" value="ECO:0007669"/>
    <property type="project" value="InterPro"/>
</dbReference>
<dbReference type="PROSITE" id="PS50160">
    <property type="entry name" value="DNA_LIGASE_A3"/>
    <property type="match status" value="1"/>
</dbReference>
<dbReference type="Proteomes" id="UP000198440">
    <property type="component" value="Unassembled WGS sequence"/>
</dbReference>
<evidence type="ECO:0000256" key="10">
    <source>
        <dbReference type="ARBA" id="ARBA00023172"/>
    </source>
</evidence>
<dbReference type="Gene3D" id="3.30.470.30">
    <property type="entry name" value="DNA ligase/mRNA capping enzyme"/>
    <property type="match status" value="1"/>
</dbReference>
<dbReference type="InterPro" id="IPR012340">
    <property type="entry name" value="NA-bd_OB-fold"/>
</dbReference>
<keyword evidence="11" id="KW-0234">DNA repair</keyword>
<feature type="domain" description="ATP-dependent DNA ligase family profile" evidence="14">
    <location>
        <begin position="303"/>
        <end position="434"/>
    </location>
</feature>
<dbReference type="Pfam" id="PF04675">
    <property type="entry name" value="DNA_ligase_A_N"/>
    <property type="match status" value="1"/>
</dbReference>
<evidence type="ECO:0000256" key="7">
    <source>
        <dbReference type="ARBA" id="ARBA00022763"/>
    </source>
</evidence>
<keyword evidence="8" id="KW-0067">ATP-binding</keyword>
<dbReference type="SUPFAM" id="SSF50249">
    <property type="entry name" value="Nucleic acid-binding proteins"/>
    <property type="match status" value="1"/>
</dbReference>
<dbReference type="CDD" id="cd07972">
    <property type="entry name" value="OBF_DNA_ligase_Arch_LigB"/>
    <property type="match status" value="1"/>
</dbReference>
<dbReference type="InterPro" id="IPR016059">
    <property type="entry name" value="DNA_ligase_ATP-dep_CS"/>
</dbReference>
<dbReference type="EMBL" id="FZON01000023">
    <property type="protein sequence ID" value="SNS62753.1"/>
    <property type="molecule type" value="Genomic_DNA"/>
</dbReference>
<dbReference type="InterPro" id="IPR012308">
    <property type="entry name" value="DNA_ligase_ATP-dep_N"/>
</dbReference>
<dbReference type="EC" id="6.5.1.1" evidence="1"/>
<dbReference type="Pfam" id="PF04679">
    <property type="entry name" value="DNA_ligase_A_C"/>
    <property type="match status" value="1"/>
</dbReference>
<dbReference type="NCBIfam" id="TIGR04120">
    <property type="entry name" value="DNA_lig_bact"/>
    <property type="match status" value="1"/>
</dbReference>
<evidence type="ECO:0000256" key="5">
    <source>
        <dbReference type="ARBA" id="ARBA00022723"/>
    </source>
</evidence>
<keyword evidence="7" id="KW-0227">DNA damage</keyword>
<dbReference type="RefSeq" id="WP_089278325.1">
    <property type="nucleotide sequence ID" value="NZ_FZON01000023.1"/>
</dbReference>
<dbReference type="GO" id="GO:0006260">
    <property type="term" value="P:DNA replication"/>
    <property type="evidence" value="ECO:0007669"/>
    <property type="project" value="UniProtKB-KW"/>
</dbReference>
<dbReference type="Gene3D" id="1.10.3260.10">
    <property type="entry name" value="DNA ligase, ATP-dependent, N-terminal domain"/>
    <property type="match status" value="1"/>
</dbReference>
<evidence type="ECO:0000256" key="9">
    <source>
        <dbReference type="ARBA" id="ARBA00022842"/>
    </source>
</evidence>
<keyword evidence="4" id="KW-0235">DNA replication</keyword>
<evidence type="ECO:0000256" key="6">
    <source>
        <dbReference type="ARBA" id="ARBA00022741"/>
    </source>
</evidence>
<evidence type="ECO:0000256" key="1">
    <source>
        <dbReference type="ARBA" id="ARBA00012727"/>
    </source>
</evidence>
<evidence type="ECO:0000259" key="14">
    <source>
        <dbReference type="PROSITE" id="PS50160"/>
    </source>
</evidence>
<dbReference type="GO" id="GO:0051301">
    <property type="term" value="P:cell division"/>
    <property type="evidence" value="ECO:0007669"/>
    <property type="project" value="UniProtKB-KW"/>
</dbReference>
<dbReference type="GO" id="GO:0005524">
    <property type="term" value="F:ATP binding"/>
    <property type="evidence" value="ECO:0007669"/>
    <property type="project" value="UniProtKB-KW"/>
</dbReference>
<dbReference type="SUPFAM" id="SSF117018">
    <property type="entry name" value="ATP-dependent DNA ligase DNA-binding domain"/>
    <property type="match status" value="1"/>
</dbReference>
<evidence type="ECO:0000256" key="2">
    <source>
        <dbReference type="ARBA" id="ARBA00022598"/>
    </source>
</evidence>
<dbReference type="GO" id="GO:0006281">
    <property type="term" value="P:DNA repair"/>
    <property type="evidence" value="ECO:0007669"/>
    <property type="project" value="UniProtKB-KW"/>
</dbReference>
<reference evidence="15 16" key="1">
    <citation type="submission" date="2017-06" db="EMBL/GenBank/DDBJ databases">
        <authorList>
            <person name="Kim H.J."/>
            <person name="Triplett B.A."/>
        </authorList>
    </citation>
    <scope>NUCLEOTIDE SEQUENCE [LARGE SCALE GENOMIC DNA]</scope>
    <source>
        <strain evidence="15 16">DSM 11445</strain>
    </source>
</reference>